<dbReference type="Proteomes" id="UP000609121">
    <property type="component" value="Unassembled WGS sequence"/>
</dbReference>
<evidence type="ECO:0000313" key="2">
    <source>
        <dbReference type="Proteomes" id="UP000609121"/>
    </source>
</evidence>
<comment type="caution">
    <text evidence="1">The sequence shown here is derived from an EMBL/GenBank/DDBJ whole genome shotgun (WGS) entry which is preliminary data.</text>
</comment>
<evidence type="ECO:0000313" key="1">
    <source>
        <dbReference type="EMBL" id="MBE3638504.1"/>
    </source>
</evidence>
<dbReference type="RefSeq" id="WP_193182147.1">
    <property type="nucleotide sequence ID" value="NZ_JACVXA010000023.1"/>
</dbReference>
<gene>
    <name evidence="1" type="ORF">ICN82_09845</name>
</gene>
<dbReference type="EMBL" id="JACVXA010000023">
    <property type="protein sequence ID" value="MBE3638504.1"/>
    <property type="molecule type" value="Genomic_DNA"/>
</dbReference>
<protein>
    <submittedName>
        <fullName evidence="1">Uncharacterized protein</fullName>
    </submittedName>
</protein>
<reference evidence="1" key="1">
    <citation type="submission" date="2020-09" db="EMBL/GenBank/DDBJ databases">
        <title>A novel bacterium of genus Mangrovicoccus, isolated from South China Sea.</title>
        <authorList>
            <person name="Huang H."/>
            <person name="Mo K."/>
            <person name="Hu Y."/>
        </authorList>
    </citation>
    <scope>NUCLEOTIDE SEQUENCE</scope>
    <source>
        <strain evidence="1">HB182678</strain>
    </source>
</reference>
<sequence>MTRCRETDLYAPLKAFLESQGYEVKSEVAGADIVACRGDEPPVVVEMKTGFSLALFHQGIARQAVTDAVYLAVPRSTSRAFRDNLGLARRLGLGVLSVRLADGFVEPLCDPGPFVPRKVPKKRDRLLREFARRAGDPNTGGRRGAIVTAYRQDCERLARLLLQQGALQGAVAARAAGVPAATAIMAANHYGWFDRVSRGVYGLSDAGRSAAAALSDAV</sequence>
<dbReference type="InterPro" id="IPR018679">
    <property type="entry name" value="DUF2161"/>
</dbReference>
<accession>A0A8J7CVA0</accession>
<name>A0A8J7CVA0_9RHOB</name>
<organism evidence="1 2">
    <name type="scientific">Mangrovicoccus algicola</name>
    <dbReference type="NCBI Taxonomy" id="2771008"/>
    <lineage>
        <taxon>Bacteria</taxon>
        <taxon>Pseudomonadati</taxon>
        <taxon>Pseudomonadota</taxon>
        <taxon>Alphaproteobacteria</taxon>
        <taxon>Rhodobacterales</taxon>
        <taxon>Paracoccaceae</taxon>
        <taxon>Mangrovicoccus</taxon>
    </lineage>
</organism>
<keyword evidence="2" id="KW-1185">Reference proteome</keyword>
<dbReference type="Pfam" id="PF09929">
    <property type="entry name" value="DUF2161"/>
    <property type="match status" value="1"/>
</dbReference>
<dbReference type="AlphaFoldDB" id="A0A8J7CVA0"/>
<proteinExistence type="predicted"/>